<accession>A0AA39HBR3</accession>
<keyword evidence="5" id="KW-0479">Metal-binding</keyword>
<dbReference type="PIRSF" id="PIRSF000615">
    <property type="entry name" value="TyrPK_CSF1-R"/>
    <property type="match status" value="1"/>
</dbReference>
<protein>
    <recommendedName>
        <fullName evidence="7">Protein kinase domain-containing protein</fullName>
    </recommendedName>
</protein>
<dbReference type="GO" id="GO:0004714">
    <property type="term" value="F:transmembrane receptor protein tyrosine kinase activity"/>
    <property type="evidence" value="ECO:0007669"/>
    <property type="project" value="UniProtKB-EC"/>
</dbReference>
<dbReference type="GO" id="GO:0005524">
    <property type="term" value="F:ATP binding"/>
    <property type="evidence" value="ECO:0007669"/>
    <property type="project" value="UniProtKB-UniRule"/>
</dbReference>
<evidence type="ECO:0000256" key="4">
    <source>
        <dbReference type="PIRSR" id="PIRSR000615-2"/>
    </source>
</evidence>
<proteinExistence type="predicted"/>
<comment type="catalytic activity">
    <reaction evidence="2">
        <text>L-tyrosyl-[protein] + ATP = O-phospho-L-tyrosyl-[protein] + ADP + H(+)</text>
        <dbReference type="Rhea" id="RHEA:10596"/>
        <dbReference type="Rhea" id="RHEA-COMP:10136"/>
        <dbReference type="Rhea" id="RHEA-COMP:20101"/>
        <dbReference type="ChEBI" id="CHEBI:15378"/>
        <dbReference type="ChEBI" id="CHEBI:30616"/>
        <dbReference type="ChEBI" id="CHEBI:46858"/>
        <dbReference type="ChEBI" id="CHEBI:61978"/>
        <dbReference type="ChEBI" id="CHEBI:456216"/>
        <dbReference type="EC" id="2.7.10.1"/>
    </reaction>
</comment>
<feature type="binding site" evidence="5">
    <location>
        <position position="187"/>
    </location>
    <ligand>
        <name>Mg(2+)</name>
        <dbReference type="ChEBI" id="CHEBI:18420"/>
    </ligand>
</feature>
<comment type="caution">
    <text evidence="8">The sequence shown here is derived from an EMBL/GenBank/DDBJ whole genome shotgun (WGS) entry which is preliminary data.</text>
</comment>
<dbReference type="PROSITE" id="PS50011">
    <property type="entry name" value="PROTEIN_KINASE_DOM"/>
    <property type="match status" value="1"/>
</dbReference>
<evidence type="ECO:0000256" key="3">
    <source>
        <dbReference type="PIRSR" id="PIRSR000615-1"/>
    </source>
</evidence>
<evidence type="ECO:0000313" key="9">
    <source>
        <dbReference type="Proteomes" id="UP001175271"/>
    </source>
</evidence>
<keyword evidence="4 6" id="KW-0067">ATP-binding</keyword>
<dbReference type="PROSITE" id="PS00109">
    <property type="entry name" value="PROTEIN_KINASE_TYR"/>
    <property type="match status" value="1"/>
</dbReference>
<dbReference type="PANTHER" id="PTHR24416:SF611">
    <property type="entry name" value="TYROSINE-PROTEIN KINASE TRANSMEMBRANE RECEPTOR ROR"/>
    <property type="match status" value="1"/>
</dbReference>
<dbReference type="InterPro" id="IPR011009">
    <property type="entry name" value="Kinase-like_dom_sf"/>
</dbReference>
<dbReference type="InterPro" id="IPR020635">
    <property type="entry name" value="Tyr_kinase_cat_dom"/>
</dbReference>
<feature type="binding site" evidence="5">
    <location>
        <position position="175"/>
    </location>
    <ligand>
        <name>Mg(2+)</name>
        <dbReference type="ChEBI" id="CHEBI:18420"/>
    </ligand>
</feature>
<dbReference type="PRINTS" id="PR00109">
    <property type="entry name" value="TYRKINASE"/>
</dbReference>
<dbReference type="PANTHER" id="PTHR24416">
    <property type="entry name" value="TYROSINE-PROTEIN KINASE RECEPTOR"/>
    <property type="match status" value="1"/>
</dbReference>
<dbReference type="AlphaFoldDB" id="A0AA39HBR3"/>
<feature type="binding site" evidence="4">
    <location>
        <position position="174"/>
    </location>
    <ligand>
        <name>ATP</name>
        <dbReference type="ChEBI" id="CHEBI:30616"/>
    </ligand>
</feature>
<gene>
    <name evidence="8" type="ORF">QR680_016613</name>
</gene>
<organism evidence="8 9">
    <name type="scientific">Steinernema hermaphroditum</name>
    <dbReference type="NCBI Taxonomy" id="289476"/>
    <lineage>
        <taxon>Eukaryota</taxon>
        <taxon>Metazoa</taxon>
        <taxon>Ecdysozoa</taxon>
        <taxon>Nematoda</taxon>
        <taxon>Chromadorea</taxon>
        <taxon>Rhabditida</taxon>
        <taxon>Tylenchina</taxon>
        <taxon>Panagrolaimomorpha</taxon>
        <taxon>Strongyloidoidea</taxon>
        <taxon>Steinernematidae</taxon>
        <taxon>Steinernema</taxon>
    </lineage>
</organism>
<dbReference type="InterPro" id="IPR008266">
    <property type="entry name" value="Tyr_kinase_AS"/>
</dbReference>
<evidence type="ECO:0000256" key="5">
    <source>
        <dbReference type="PIRSR" id="PIRSR000615-3"/>
    </source>
</evidence>
<dbReference type="SUPFAM" id="SSF56112">
    <property type="entry name" value="Protein kinase-like (PK-like)"/>
    <property type="match status" value="1"/>
</dbReference>
<evidence type="ECO:0000256" key="2">
    <source>
        <dbReference type="ARBA" id="ARBA00051243"/>
    </source>
</evidence>
<dbReference type="GO" id="GO:0046872">
    <property type="term" value="F:metal ion binding"/>
    <property type="evidence" value="ECO:0007669"/>
    <property type="project" value="UniProtKB-KW"/>
</dbReference>
<dbReference type="InterPro" id="IPR000719">
    <property type="entry name" value="Prot_kinase_dom"/>
</dbReference>
<dbReference type="SMART" id="SM00219">
    <property type="entry name" value="TyrKc"/>
    <property type="match status" value="1"/>
</dbReference>
<comment type="subcellular location">
    <subcellularLocation>
        <location evidence="1">Membrane</location>
        <topology evidence="1">Single-pass membrane protein</topology>
    </subcellularLocation>
</comment>
<dbReference type="EMBL" id="JAUCMV010000004">
    <property type="protein sequence ID" value="KAK0402921.1"/>
    <property type="molecule type" value="Genomic_DNA"/>
</dbReference>
<feature type="domain" description="Protein kinase" evidence="7">
    <location>
        <begin position="46"/>
        <end position="302"/>
    </location>
</feature>
<dbReference type="GO" id="GO:0043235">
    <property type="term" value="C:receptor complex"/>
    <property type="evidence" value="ECO:0007669"/>
    <property type="project" value="TreeGrafter"/>
</dbReference>
<feature type="binding site" evidence="6">
    <location>
        <position position="73"/>
    </location>
    <ligand>
        <name>ATP</name>
        <dbReference type="ChEBI" id="CHEBI:30616"/>
    </ligand>
</feature>
<name>A0AA39HBR3_9BILA</name>
<dbReference type="GO" id="GO:0007169">
    <property type="term" value="P:cell surface receptor protein tyrosine kinase signaling pathway"/>
    <property type="evidence" value="ECO:0007669"/>
    <property type="project" value="TreeGrafter"/>
</dbReference>
<dbReference type="GO" id="GO:0005886">
    <property type="term" value="C:plasma membrane"/>
    <property type="evidence" value="ECO:0007669"/>
    <property type="project" value="TreeGrafter"/>
</dbReference>
<keyword evidence="4 6" id="KW-0547">Nucleotide-binding</keyword>
<dbReference type="InterPro" id="IPR001245">
    <property type="entry name" value="Ser-Thr/Tyr_kinase_cat_dom"/>
</dbReference>
<evidence type="ECO:0000259" key="7">
    <source>
        <dbReference type="PROSITE" id="PS50011"/>
    </source>
</evidence>
<evidence type="ECO:0000256" key="6">
    <source>
        <dbReference type="PROSITE-ProRule" id="PRU10141"/>
    </source>
</evidence>
<dbReference type="Pfam" id="PF07714">
    <property type="entry name" value="PK_Tyr_Ser-Thr"/>
    <property type="match status" value="1"/>
</dbReference>
<sequence length="313" mass="35197">MPAAVQTTEVKRTVRRPRAIVLRLQPYGELRHTTPDLINYIDPRDICMQGRIGSGSYGDVYEGFLRNKKVAFKVMQTKKNLTPQTNHASVKREATLMTQITGHENVVKLLGVVDKGPTTCLVLELCADGSVDQLLRKHGPIVTSAQRVALAYQVIAGLKWLHEHGIIHRDLAARNCLLDGRVLKLCDFGMSRTANDCYIDPSAPQNVRWMAPELWSTCTLSYATDMYSFGVLLWELFQRPFQRPYNDLPGVTVRKVVMNGYRLPVPAGMPPEVSVIMQKCFDANPARRPTAAQAEKELGQILKDMVKRQHSSR</sequence>
<dbReference type="Proteomes" id="UP001175271">
    <property type="component" value="Unassembled WGS sequence"/>
</dbReference>
<keyword evidence="9" id="KW-1185">Reference proteome</keyword>
<dbReference type="InterPro" id="IPR017441">
    <property type="entry name" value="Protein_kinase_ATP_BS"/>
</dbReference>
<reference evidence="8" key="1">
    <citation type="submission" date="2023-06" db="EMBL/GenBank/DDBJ databases">
        <title>Genomic analysis of the entomopathogenic nematode Steinernema hermaphroditum.</title>
        <authorList>
            <person name="Schwarz E.M."/>
            <person name="Heppert J.K."/>
            <person name="Baniya A."/>
            <person name="Schwartz H.T."/>
            <person name="Tan C.-H."/>
            <person name="Antoshechkin I."/>
            <person name="Sternberg P.W."/>
            <person name="Goodrich-Blair H."/>
            <person name="Dillman A.R."/>
        </authorList>
    </citation>
    <scope>NUCLEOTIDE SEQUENCE</scope>
    <source>
        <strain evidence="8">PS9179</strain>
        <tissue evidence="8">Whole animal</tissue>
    </source>
</reference>
<dbReference type="Gene3D" id="3.30.200.20">
    <property type="entry name" value="Phosphorylase Kinase, domain 1"/>
    <property type="match status" value="1"/>
</dbReference>
<keyword evidence="5" id="KW-0460">Magnesium</keyword>
<feature type="active site" description="Proton acceptor" evidence="3">
    <location>
        <position position="170"/>
    </location>
</feature>
<evidence type="ECO:0000256" key="1">
    <source>
        <dbReference type="ARBA" id="ARBA00004167"/>
    </source>
</evidence>
<dbReference type="Gene3D" id="1.10.510.10">
    <property type="entry name" value="Transferase(Phosphotransferase) domain 1"/>
    <property type="match status" value="1"/>
</dbReference>
<evidence type="ECO:0000313" key="8">
    <source>
        <dbReference type="EMBL" id="KAK0402921.1"/>
    </source>
</evidence>
<dbReference type="InterPro" id="IPR050122">
    <property type="entry name" value="RTK"/>
</dbReference>
<dbReference type="PROSITE" id="PS00107">
    <property type="entry name" value="PROTEIN_KINASE_ATP"/>
    <property type="match status" value="1"/>
</dbReference>